<accession>A0A7R9BNU1</accession>
<dbReference type="SUPFAM" id="SSF56601">
    <property type="entry name" value="beta-lactamase/transpeptidase-like"/>
    <property type="match status" value="1"/>
</dbReference>
<dbReference type="EMBL" id="OA883400">
    <property type="protein sequence ID" value="CAD7278792.1"/>
    <property type="molecule type" value="Genomic_DNA"/>
</dbReference>
<comment type="similarity">
    <text evidence="1">Belongs to the glutaminase family.</text>
</comment>
<dbReference type="PANTHER" id="PTHR12544">
    <property type="entry name" value="GLUTAMINASE"/>
    <property type="match status" value="1"/>
</dbReference>
<keyword evidence="10" id="KW-1185">Reference proteome</keyword>
<keyword evidence="4" id="KW-0677">Repeat</keyword>
<organism evidence="9">
    <name type="scientific">Notodromas monacha</name>
    <dbReference type="NCBI Taxonomy" id="399045"/>
    <lineage>
        <taxon>Eukaryota</taxon>
        <taxon>Metazoa</taxon>
        <taxon>Ecdysozoa</taxon>
        <taxon>Arthropoda</taxon>
        <taxon>Crustacea</taxon>
        <taxon>Oligostraca</taxon>
        <taxon>Ostracoda</taxon>
        <taxon>Podocopa</taxon>
        <taxon>Podocopida</taxon>
        <taxon>Cypridocopina</taxon>
        <taxon>Cypridoidea</taxon>
        <taxon>Cyprididae</taxon>
        <taxon>Notodromas</taxon>
    </lineage>
</organism>
<evidence type="ECO:0000313" key="9">
    <source>
        <dbReference type="EMBL" id="CAD7278792.1"/>
    </source>
</evidence>
<evidence type="ECO:0000256" key="2">
    <source>
        <dbReference type="ARBA" id="ARBA00011881"/>
    </source>
</evidence>
<dbReference type="InterPro" id="IPR041541">
    <property type="entry name" value="Glutaminase_EF-hand"/>
</dbReference>
<comment type="subunit">
    <text evidence="2">Homotetramer.</text>
</comment>
<dbReference type="Pfam" id="PF04960">
    <property type="entry name" value="Glutaminase"/>
    <property type="match status" value="1"/>
</dbReference>
<evidence type="ECO:0000256" key="6">
    <source>
        <dbReference type="ARBA" id="ARBA00023043"/>
    </source>
</evidence>
<dbReference type="GO" id="GO:0006543">
    <property type="term" value="P:L-glutamine catabolic process"/>
    <property type="evidence" value="ECO:0007669"/>
    <property type="project" value="TreeGrafter"/>
</dbReference>
<dbReference type="PANTHER" id="PTHR12544:SF29">
    <property type="entry name" value="GLUTAMINASE"/>
    <property type="match status" value="1"/>
</dbReference>
<gene>
    <name evidence="9" type="ORF">NMOB1V02_LOCUS6489</name>
</gene>
<dbReference type="Gene3D" id="1.10.238.210">
    <property type="match status" value="1"/>
</dbReference>
<dbReference type="OrthoDB" id="9995210at2759"/>
<protein>
    <recommendedName>
        <fullName evidence="3">glutaminase</fullName>
        <ecNumber evidence="3">3.5.1.2</ecNumber>
    </recommendedName>
</protein>
<evidence type="ECO:0000256" key="7">
    <source>
        <dbReference type="ARBA" id="ARBA00049534"/>
    </source>
</evidence>
<comment type="catalytic activity">
    <reaction evidence="7">
        <text>L-glutamine + H2O = L-glutamate + NH4(+)</text>
        <dbReference type="Rhea" id="RHEA:15889"/>
        <dbReference type="ChEBI" id="CHEBI:15377"/>
        <dbReference type="ChEBI" id="CHEBI:28938"/>
        <dbReference type="ChEBI" id="CHEBI:29985"/>
        <dbReference type="ChEBI" id="CHEBI:58359"/>
        <dbReference type="EC" id="3.5.1.2"/>
    </reaction>
</comment>
<evidence type="ECO:0000256" key="4">
    <source>
        <dbReference type="ARBA" id="ARBA00022737"/>
    </source>
</evidence>
<dbReference type="Gene3D" id="3.40.710.10">
    <property type="entry name" value="DD-peptidase/beta-lactamase superfamily"/>
    <property type="match status" value="1"/>
</dbReference>
<dbReference type="InterPro" id="IPR015868">
    <property type="entry name" value="Glutaminase"/>
</dbReference>
<name>A0A7R9BNU1_9CRUS</name>
<sequence length="333" mass="38004">MVVETSLPNVVKSLMNSRAILMKNRRSNLCFPALRLGDSKRIPNVENALFDLFKNEENEVPINKFFLALETTGLQKNDPRLRETLENLERVAAAETEKEGEPVSIDNLHLDKDTFKSVVSYNIVLISKAFRQQFVIPEFIHFTKHIEDCYRKCSDIKDGKNASYIPQLAKMNSDYWGISVCTVDGQRFSLGDFNVPFTMQSTSKVLTYVVAHSELGSEQIHKYIGQEPSGRMFNELVLDHNQKPHNPMINAGAILTASLLQTLVHPEMKHSEKFDWLMSYFKRLAGGQPIGFNNAVFMSEREDADRNFALAYYMKENHCFTDGTDLNTNDLFS</sequence>
<evidence type="ECO:0000256" key="5">
    <source>
        <dbReference type="ARBA" id="ARBA00022801"/>
    </source>
</evidence>
<proteinExistence type="inferred from homology"/>
<dbReference type="Proteomes" id="UP000678499">
    <property type="component" value="Unassembled WGS sequence"/>
</dbReference>
<dbReference type="GO" id="GO:0004359">
    <property type="term" value="F:glutaminase activity"/>
    <property type="evidence" value="ECO:0007669"/>
    <property type="project" value="UniProtKB-EC"/>
</dbReference>
<dbReference type="InterPro" id="IPR012338">
    <property type="entry name" value="Beta-lactam/transpept-like"/>
</dbReference>
<keyword evidence="5" id="KW-0378">Hydrolase</keyword>
<evidence type="ECO:0000256" key="3">
    <source>
        <dbReference type="ARBA" id="ARBA00012918"/>
    </source>
</evidence>
<evidence type="ECO:0000256" key="1">
    <source>
        <dbReference type="ARBA" id="ARBA00011076"/>
    </source>
</evidence>
<dbReference type="GO" id="GO:0006537">
    <property type="term" value="P:glutamate biosynthetic process"/>
    <property type="evidence" value="ECO:0007669"/>
    <property type="project" value="TreeGrafter"/>
</dbReference>
<evidence type="ECO:0000259" key="8">
    <source>
        <dbReference type="Pfam" id="PF17959"/>
    </source>
</evidence>
<dbReference type="EC" id="3.5.1.2" evidence="3"/>
<evidence type="ECO:0000313" key="10">
    <source>
        <dbReference type="Proteomes" id="UP000678499"/>
    </source>
</evidence>
<dbReference type="EMBL" id="CAJPEX010001363">
    <property type="protein sequence ID" value="CAG0918944.1"/>
    <property type="molecule type" value="Genomic_DNA"/>
</dbReference>
<dbReference type="AlphaFoldDB" id="A0A7R9BNU1"/>
<feature type="domain" description="Glutaminase EF-hand" evidence="8">
    <location>
        <begin position="46"/>
        <end position="137"/>
    </location>
</feature>
<dbReference type="Pfam" id="PF17959">
    <property type="entry name" value="EF-hand_14"/>
    <property type="match status" value="1"/>
</dbReference>
<reference evidence="9" key="1">
    <citation type="submission" date="2020-11" db="EMBL/GenBank/DDBJ databases">
        <authorList>
            <person name="Tran Van P."/>
        </authorList>
    </citation>
    <scope>NUCLEOTIDE SEQUENCE</scope>
</reference>
<keyword evidence="6" id="KW-0040">ANK repeat</keyword>